<feature type="compositionally biased region" description="Polar residues" evidence="1">
    <location>
        <begin position="1"/>
        <end position="20"/>
    </location>
</feature>
<evidence type="ECO:0000313" key="4">
    <source>
        <dbReference type="Proteomes" id="UP001590951"/>
    </source>
</evidence>
<feature type="region of interest" description="Disordered" evidence="1">
    <location>
        <begin position="1"/>
        <end position="40"/>
    </location>
</feature>
<dbReference type="PANTHER" id="PTHR34502:SF3">
    <property type="entry name" value="DUF6594 DOMAIN-CONTAINING PROTEIN"/>
    <property type="match status" value="1"/>
</dbReference>
<feature type="domain" description="DUF6594" evidence="2">
    <location>
        <begin position="112"/>
        <end position="259"/>
    </location>
</feature>
<proteinExistence type="predicted"/>
<evidence type="ECO:0000313" key="3">
    <source>
        <dbReference type="EMBL" id="KAL2050243.1"/>
    </source>
</evidence>
<keyword evidence="4" id="KW-1185">Reference proteome</keyword>
<dbReference type="Pfam" id="PF20237">
    <property type="entry name" value="DUF6594"/>
    <property type="match status" value="1"/>
</dbReference>
<feature type="compositionally biased region" description="Basic residues" evidence="1">
    <location>
        <begin position="21"/>
        <end position="32"/>
    </location>
</feature>
<accession>A0ABR4B375</accession>
<dbReference type="EMBL" id="JBHFEH010000050">
    <property type="protein sequence ID" value="KAL2050243.1"/>
    <property type="molecule type" value="Genomic_DNA"/>
</dbReference>
<dbReference type="InterPro" id="IPR046529">
    <property type="entry name" value="DUF6594"/>
</dbReference>
<sequence length="261" mass="30354">MQARISTEITTCPRLTSPTKLSRKSSRSHHPGHPQQTVIQTQRRASIRNQMPKMEVMVREDRADGAYLDWTILSKTAKKPVHSHEKGYFISQVLSKSNELPAHVMDEFAPGYGKVAAIQDLDRDFLFYRKFSWLYNYVILQLQDEIACIQEELECFDEWEAGEFGDFRRMVSASTFEDSRRRELLNLAILNLKQYYKALLRKQKIYGLKRPTNRSQNNLYNLISNTHSLVESESAWVKHGPDLAALGYAVKYSWLNTFLIE</sequence>
<reference evidence="3 4" key="1">
    <citation type="submission" date="2024-09" db="EMBL/GenBank/DDBJ databases">
        <title>Rethinking Asexuality: The Enigmatic Case of Functional Sexual Genes in Lepraria (Stereocaulaceae).</title>
        <authorList>
            <person name="Doellman M."/>
            <person name="Sun Y."/>
            <person name="Barcenas-Pena A."/>
            <person name="Lumbsch H.T."/>
            <person name="Grewe F."/>
        </authorList>
    </citation>
    <scope>NUCLEOTIDE SEQUENCE [LARGE SCALE GENOMIC DNA]</scope>
    <source>
        <strain evidence="3 4">Grewe 0041</strain>
    </source>
</reference>
<organism evidence="3 4">
    <name type="scientific">Lepraria finkii</name>
    <dbReference type="NCBI Taxonomy" id="1340010"/>
    <lineage>
        <taxon>Eukaryota</taxon>
        <taxon>Fungi</taxon>
        <taxon>Dikarya</taxon>
        <taxon>Ascomycota</taxon>
        <taxon>Pezizomycotina</taxon>
        <taxon>Lecanoromycetes</taxon>
        <taxon>OSLEUM clade</taxon>
        <taxon>Lecanoromycetidae</taxon>
        <taxon>Lecanorales</taxon>
        <taxon>Lecanorineae</taxon>
        <taxon>Stereocaulaceae</taxon>
        <taxon>Lepraria</taxon>
    </lineage>
</organism>
<protein>
    <recommendedName>
        <fullName evidence="2">DUF6594 domain-containing protein</fullName>
    </recommendedName>
</protein>
<dbReference type="Proteomes" id="UP001590951">
    <property type="component" value="Unassembled WGS sequence"/>
</dbReference>
<gene>
    <name evidence="3" type="ORF">ABVK25_009470</name>
</gene>
<dbReference type="PANTHER" id="PTHR34502">
    <property type="entry name" value="DUF6594 DOMAIN-CONTAINING PROTEIN-RELATED"/>
    <property type="match status" value="1"/>
</dbReference>
<name>A0ABR4B375_9LECA</name>
<evidence type="ECO:0000259" key="2">
    <source>
        <dbReference type="Pfam" id="PF20237"/>
    </source>
</evidence>
<evidence type="ECO:0000256" key="1">
    <source>
        <dbReference type="SAM" id="MobiDB-lite"/>
    </source>
</evidence>
<comment type="caution">
    <text evidence="3">The sequence shown here is derived from an EMBL/GenBank/DDBJ whole genome shotgun (WGS) entry which is preliminary data.</text>
</comment>